<evidence type="ECO:0000256" key="2">
    <source>
        <dbReference type="ARBA" id="ARBA00022448"/>
    </source>
</evidence>
<dbReference type="PROSITE" id="PS50850">
    <property type="entry name" value="MFS"/>
    <property type="match status" value="1"/>
</dbReference>
<dbReference type="RefSeq" id="WP_014463331.1">
    <property type="nucleotide sequence ID" value="NC_017167.1"/>
</dbReference>
<keyword evidence="5 6" id="KW-0472">Membrane</keyword>
<dbReference type="AlphaFoldDB" id="F8IL41"/>
<dbReference type="eggNOG" id="COG2814">
    <property type="taxonomic scope" value="Bacteria"/>
</dbReference>
<feature type="transmembrane region" description="Helical" evidence="6">
    <location>
        <begin position="414"/>
        <end position="434"/>
    </location>
</feature>
<proteinExistence type="predicted"/>
<dbReference type="OrthoDB" id="9797953at2"/>
<keyword evidence="2" id="KW-0813">Transport</keyword>
<sequence>MGTEVPVLSAAGVLSRMERLTAWPLPRRLFLVIGLGYLFTFYDIFDVNVSFVQTATAIIPGATPANASQYIGLPIFANLLGYVVGTLILSPLADRVGRRRMLMTTMFITGVGSLLTALAMKDWWFVLARGITGVGVAADLAVVNTYMSEVAPRRARARYTSGLFIFSGIGALVGIWLGLLLTTPSAPFPQGLPFALATPSFTWGWRLMYYIGAVLALIALLLRLELPESPRWLVAKGRIDEADAIVAEMEARVGASGPAGDISPLSSSPATEAPTPYGDLLRSPLYRKRVFLLFFVWLFSYVTVYGFSAGMTTLLVGAGYRPSEAGLIVAVGVVGMLIAGVVAYFAGESMERKVYLLVSAVLTILGGLVVGLAGHHLWISYFGAIVLFFGQNVWVPVFYAWTAENFPARARTSGFALVDGAGHIGAGVGLWAIAPYIPALGVTAGFVTMSGFLLVAAFIALGGISSRGKVLEEISP</sequence>
<reference evidence="9" key="2">
    <citation type="submission" date="2011-06" db="EMBL/GenBank/DDBJ databases">
        <title>The complete genome sequence of Alicyclobacillus acidocaldarius sp. Tc-4-1.</title>
        <authorList>
            <person name="Chen Y."/>
            <person name="He Y."/>
            <person name="Dong Z."/>
            <person name="Hu S."/>
        </authorList>
    </citation>
    <scope>NUCLEOTIDE SEQUENCE [LARGE SCALE GENOMIC DNA]</scope>
    <source>
        <strain evidence="9">Tc-4-1</strain>
    </source>
</reference>
<dbReference type="KEGG" id="aad:TC41_0455"/>
<dbReference type="PROSITE" id="PS00216">
    <property type="entry name" value="SUGAR_TRANSPORT_1"/>
    <property type="match status" value="1"/>
</dbReference>
<dbReference type="PANTHER" id="PTHR23511:SF34">
    <property type="entry name" value="SYNAPTIC VESICLE GLYCOPROTEIN 2"/>
    <property type="match status" value="1"/>
</dbReference>
<keyword evidence="3 6" id="KW-0812">Transmembrane</keyword>
<feature type="transmembrane region" description="Helical" evidence="6">
    <location>
        <begin position="101"/>
        <end position="120"/>
    </location>
</feature>
<feature type="transmembrane region" description="Helical" evidence="6">
    <location>
        <begin position="379"/>
        <end position="402"/>
    </location>
</feature>
<dbReference type="HOGENOM" id="CLU_001265_46_6_9"/>
<evidence type="ECO:0000313" key="9">
    <source>
        <dbReference type="Proteomes" id="UP000000292"/>
    </source>
</evidence>
<reference evidence="8 9" key="1">
    <citation type="journal article" date="2011" name="J. Bacteriol.">
        <title>Complete Genome Sequence of Alicyclobacillus acidocaldarius Strain Tc-4-1.</title>
        <authorList>
            <person name="Chen Y."/>
            <person name="He Y."/>
            <person name="Zhang B."/>
            <person name="Yang J."/>
            <person name="Li W."/>
            <person name="Dong Z."/>
            <person name="Hu S."/>
        </authorList>
    </citation>
    <scope>NUCLEOTIDE SEQUENCE [LARGE SCALE GENOMIC DNA]</scope>
    <source>
        <strain evidence="8 9">Tc-4-1</strain>
    </source>
</reference>
<feature type="transmembrane region" description="Helical" evidence="6">
    <location>
        <begin position="354"/>
        <end position="373"/>
    </location>
</feature>
<organism evidence="8 9">
    <name type="scientific">Alicyclobacillus acidocaldarius (strain Tc-4-1)</name>
    <name type="common">Bacillus acidocaldarius</name>
    <dbReference type="NCBI Taxonomy" id="1048834"/>
    <lineage>
        <taxon>Bacteria</taxon>
        <taxon>Bacillati</taxon>
        <taxon>Bacillota</taxon>
        <taxon>Bacilli</taxon>
        <taxon>Bacillales</taxon>
        <taxon>Alicyclobacillaceae</taxon>
        <taxon>Alicyclobacillus</taxon>
    </lineage>
</organism>
<evidence type="ECO:0000256" key="3">
    <source>
        <dbReference type="ARBA" id="ARBA00022692"/>
    </source>
</evidence>
<dbReference type="InterPro" id="IPR005828">
    <property type="entry name" value="MFS_sugar_transport-like"/>
</dbReference>
<feature type="transmembrane region" description="Helical" evidence="6">
    <location>
        <begin position="327"/>
        <end position="347"/>
    </location>
</feature>
<evidence type="ECO:0000256" key="1">
    <source>
        <dbReference type="ARBA" id="ARBA00004651"/>
    </source>
</evidence>
<keyword evidence="4 6" id="KW-1133">Transmembrane helix</keyword>
<dbReference type="InterPro" id="IPR005829">
    <property type="entry name" value="Sugar_transporter_CS"/>
</dbReference>
<dbReference type="GO" id="GO:0005886">
    <property type="term" value="C:plasma membrane"/>
    <property type="evidence" value="ECO:0007669"/>
    <property type="project" value="UniProtKB-SubCell"/>
</dbReference>
<protein>
    <submittedName>
        <fullName evidence="8">Major facilitator superfamily MFS_1</fullName>
    </submittedName>
</protein>
<dbReference type="Gene3D" id="1.20.1250.20">
    <property type="entry name" value="MFS general substrate transporter like domains"/>
    <property type="match status" value="1"/>
</dbReference>
<dbReference type="InterPro" id="IPR036259">
    <property type="entry name" value="MFS_trans_sf"/>
</dbReference>
<evidence type="ECO:0000256" key="4">
    <source>
        <dbReference type="ARBA" id="ARBA00022989"/>
    </source>
</evidence>
<dbReference type="InterPro" id="IPR020846">
    <property type="entry name" value="MFS_dom"/>
</dbReference>
<comment type="subcellular location">
    <subcellularLocation>
        <location evidence="1">Cell membrane</location>
        <topology evidence="1">Multi-pass membrane protein</topology>
    </subcellularLocation>
</comment>
<dbReference type="EMBL" id="CP002902">
    <property type="protein sequence ID" value="AEJ42421.1"/>
    <property type="molecule type" value="Genomic_DNA"/>
</dbReference>
<evidence type="ECO:0000313" key="8">
    <source>
        <dbReference type="EMBL" id="AEJ42421.1"/>
    </source>
</evidence>
<evidence type="ECO:0000256" key="6">
    <source>
        <dbReference type="SAM" id="Phobius"/>
    </source>
</evidence>
<dbReference type="STRING" id="1048834.TC41_0455"/>
<feature type="transmembrane region" description="Helical" evidence="6">
    <location>
        <begin position="25"/>
        <end position="45"/>
    </location>
</feature>
<dbReference type="Proteomes" id="UP000000292">
    <property type="component" value="Chromosome"/>
</dbReference>
<accession>F8IL41</accession>
<feature type="domain" description="Major facilitator superfamily (MFS) profile" evidence="7">
    <location>
        <begin position="29"/>
        <end position="468"/>
    </location>
</feature>
<feature type="transmembrane region" description="Helical" evidence="6">
    <location>
        <begin position="203"/>
        <end position="222"/>
    </location>
</feature>
<dbReference type="CDD" id="cd17316">
    <property type="entry name" value="MFS_SV2_like"/>
    <property type="match status" value="1"/>
</dbReference>
<name>F8IL41_ALIAT</name>
<feature type="transmembrane region" description="Helical" evidence="6">
    <location>
        <begin position="290"/>
        <end position="307"/>
    </location>
</feature>
<dbReference type="PATRIC" id="fig|1048834.4.peg.424"/>
<dbReference type="SUPFAM" id="SSF103473">
    <property type="entry name" value="MFS general substrate transporter"/>
    <property type="match status" value="1"/>
</dbReference>
<dbReference type="Pfam" id="PF00083">
    <property type="entry name" value="Sugar_tr"/>
    <property type="match status" value="1"/>
</dbReference>
<feature type="transmembrane region" description="Helical" evidence="6">
    <location>
        <begin position="440"/>
        <end position="461"/>
    </location>
</feature>
<gene>
    <name evidence="8" type="ordered locus">TC41_0455</name>
</gene>
<feature type="transmembrane region" description="Helical" evidence="6">
    <location>
        <begin position="159"/>
        <end position="183"/>
    </location>
</feature>
<dbReference type="PANTHER" id="PTHR23511">
    <property type="entry name" value="SYNAPTIC VESICLE GLYCOPROTEIN 2"/>
    <property type="match status" value="1"/>
</dbReference>
<evidence type="ECO:0000256" key="5">
    <source>
        <dbReference type="ARBA" id="ARBA00023136"/>
    </source>
</evidence>
<feature type="transmembrane region" description="Helical" evidence="6">
    <location>
        <begin position="70"/>
        <end position="89"/>
    </location>
</feature>
<evidence type="ECO:0000259" key="7">
    <source>
        <dbReference type="PROSITE" id="PS50850"/>
    </source>
</evidence>
<feature type="transmembrane region" description="Helical" evidence="6">
    <location>
        <begin position="126"/>
        <end position="147"/>
    </location>
</feature>
<dbReference type="GO" id="GO:0022857">
    <property type="term" value="F:transmembrane transporter activity"/>
    <property type="evidence" value="ECO:0007669"/>
    <property type="project" value="InterPro"/>
</dbReference>